<dbReference type="Proteomes" id="UP000295455">
    <property type="component" value="Unassembled WGS sequence"/>
</dbReference>
<keyword evidence="1" id="KW-0812">Transmembrane</keyword>
<accession>A0A4V6NGW0</accession>
<reference evidence="2 3" key="1">
    <citation type="submission" date="2019-03" db="EMBL/GenBank/DDBJ databases">
        <title>Genomic Encyclopedia of Type Strains, Phase IV (KMG-IV): sequencing the most valuable type-strain genomes for metagenomic binning, comparative biology and taxonomic classification.</title>
        <authorList>
            <person name="Goeker M."/>
        </authorList>
    </citation>
    <scope>NUCLEOTIDE SEQUENCE [LARGE SCALE GENOMIC DNA]</scope>
    <source>
        <strain evidence="2 3">DSM 18792</strain>
    </source>
</reference>
<gene>
    <name evidence="2" type="ORF">EV196_105322</name>
</gene>
<feature type="transmembrane region" description="Helical" evidence="1">
    <location>
        <begin position="6"/>
        <end position="26"/>
    </location>
</feature>
<keyword evidence="1" id="KW-0472">Membrane</keyword>
<evidence type="ECO:0000313" key="2">
    <source>
        <dbReference type="EMBL" id="TCL65657.1"/>
    </source>
</evidence>
<dbReference type="AlphaFoldDB" id="A0A4V6NGW0"/>
<dbReference type="EMBL" id="SLUP01000005">
    <property type="protein sequence ID" value="TCL65657.1"/>
    <property type="molecule type" value="Genomic_DNA"/>
</dbReference>
<protein>
    <submittedName>
        <fullName evidence="2">Putative secreted protein with PEP-CTERM sorting signal</fullName>
    </submittedName>
</protein>
<evidence type="ECO:0000313" key="3">
    <source>
        <dbReference type="Proteomes" id="UP000295455"/>
    </source>
</evidence>
<sequence>MDILSFISGRGLFLILGIALIIVYYINRRKRR</sequence>
<organism evidence="2 3">
    <name type="scientific">Mariniflexile fucanivorans</name>
    <dbReference type="NCBI Taxonomy" id="264023"/>
    <lineage>
        <taxon>Bacteria</taxon>
        <taxon>Pseudomonadati</taxon>
        <taxon>Bacteroidota</taxon>
        <taxon>Flavobacteriia</taxon>
        <taxon>Flavobacteriales</taxon>
        <taxon>Flavobacteriaceae</taxon>
        <taxon>Mariniflexile</taxon>
    </lineage>
</organism>
<name>A0A4V6NGW0_9FLAO</name>
<evidence type="ECO:0000256" key="1">
    <source>
        <dbReference type="SAM" id="Phobius"/>
    </source>
</evidence>
<comment type="caution">
    <text evidence="2">The sequence shown here is derived from an EMBL/GenBank/DDBJ whole genome shotgun (WGS) entry which is preliminary data.</text>
</comment>
<proteinExistence type="predicted"/>
<keyword evidence="3" id="KW-1185">Reference proteome</keyword>
<keyword evidence="1" id="KW-1133">Transmembrane helix</keyword>